<organism evidence="3 4">
    <name type="scientific">Nematostella vectensis</name>
    <name type="common">Starlet sea anemone</name>
    <dbReference type="NCBI Taxonomy" id="45351"/>
    <lineage>
        <taxon>Eukaryota</taxon>
        <taxon>Metazoa</taxon>
        <taxon>Cnidaria</taxon>
        <taxon>Anthozoa</taxon>
        <taxon>Hexacorallia</taxon>
        <taxon>Actiniaria</taxon>
        <taxon>Edwardsiidae</taxon>
        <taxon>Nematostella</taxon>
    </lineage>
</organism>
<dbReference type="SUPFAM" id="SSF52833">
    <property type="entry name" value="Thioredoxin-like"/>
    <property type="match status" value="1"/>
</dbReference>
<sequence length="934" mass="107336">MAAPLKLFTLATSVLLNSITVAGTLNPEYRGKTLVEFSCSQLSSRIWNSAEKKPICILYRNTVIGATKLEKFLLKFIQNLPRESSINDWSFGYLDATCDSRSHPHHFGMVSSLQCHIGASKPVIYSPQPAQQPSVRSIRRWIGHVEEEFLERIPPIQTRELFEFFAQRDGISVVGIPGLLYHQILEYTLKEVASKWGSSVKIWMILPWMENEKDVVDTFGLREFPAVLLFDHKVWRESRSPVCKLEGPLHTRATHIQLELTVRHSKAIILNRENFENEVLETDVPQTPIAVTFYSARDPGSLDYLYVLEMTTKKFTTIDSSFRFGLLNLVNNSQVIEKHVDASLVKSIPFTIVFWQESSPMDYSVKQMLLDRAMPVAQDLYNFLINNSIPLSTTLDKPWIDEKDFCEPHLATQCRADDNTTLLSLEGKTLSYGPSPPPLTWNVKAHVKQKRRPRPHTIPYLTDTTWAAVIEHSVQPQKPAYTASAHQAPTFSVTLVVFIREGCGYCDKIITPLEEMSKSLKMVGASMYLMNCTTQPISCNKQGITGYPTITAYRNLSWETSDRCFPPNHTSHYIRMDYHGPVMPNHILGWLTGIKHPAVNKTFFHDEMPTDIKSDDVRLVATVYTRSLARRYLPSMLYNRWYPYECYNLLCELLYGAVPCYALYTRDVVDYLSTSKTDEKELIVSKLVMERIDGVRARLFELGYTLESTMNDGSDTRLHQFHHAHRSDTRLHQFHHAHRYRIPAGFKCEDNHATCNDIVLQFVIDHKRLPITHITATTFHTRTGGSSDQNDHIFNQELPVLLALAHRTNITREATFFKELTQAAYSLYRDLVVVTLDVDEFSFWAHNFVPKGYHAQHAFGDSSVPPPLYRYPRLCIVRWDDHQHAAFYPPASELERLGTRVQARLDSIDYQQIVHFAQRYLKEPGKYVVRTEMF</sequence>
<feature type="signal peptide" evidence="1">
    <location>
        <begin position="1"/>
        <end position="22"/>
    </location>
</feature>
<dbReference type="Proteomes" id="UP000001593">
    <property type="component" value="Unassembled WGS sequence"/>
</dbReference>
<name>A7RNN7_NEMVE</name>
<dbReference type="InParanoid" id="A7RNN7"/>
<proteinExistence type="predicted"/>
<gene>
    <name evidence="3" type="ORF">NEMVEDRAFT_v1g199788</name>
</gene>
<feature type="domain" description="Thioredoxin" evidence="2">
    <location>
        <begin position="493"/>
        <end position="555"/>
    </location>
</feature>
<dbReference type="InterPro" id="IPR013766">
    <property type="entry name" value="Thioredoxin_domain"/>
</dbReference>
<dbReference type="OMA" id="QRCEDDH"/>
<keyword evidence="4" id="KW-1185">Reference proteome</keyword>
<dbReference type="STRING" id="45351.A7RNN7"/>
<evidence type="ECO:0000256" key="1">
    <source>
        <dbReference type="SAM" id="SignalP"/>
    </source>
</evidence>
<protein>
    <recommendedName>
        <fullName evidence="2">Thioredoxin domain-containing protein</fullName>
    </recommendedName>
</protein>
<dbReference type="EMBL" id="DS469523">
    <property type="protein sequence ID" value="EDO46960.1"/>
    <property type="molecule type" value="Genomic_DNA"/>
</dbReference>
<dbReference type="AlphaFoldDB" id="A7RNN7"/>
<evidence type="ECO:0000313" key="3">
    <source>
        <dbReference type="EMBL" id="EDO46960.1"/>
    </source>
</evidence>
<evidence type="ECO:0000259" key="2">
    <source>
        <dbReference type="Pfam" id="PF00085"/>
    </source>
</evidence>
<dbReference type="eggNOG" id="ENOG502R04F">
    <property type="taxonomic scope" value="Eukaryota"/>
</dbReference>
<dbReference type="Gene3D" id="3.40.30.10">
    <property type="entry name" value="Glutaredoxin"/>
    <property type="match status" value="1"/>
</dbReference>
<dbReference type="Pfam" id="PF00085">
    <property type="entry name" value="Thioredoxin"/>
    <property type="match status" value="1"/>
</dbReference>
<dbReference type="InterPro" id="IPR036249">
    <property type="entry name" value="Thioredoxin-like_sf"/>
</dbReference>
<dbReference type="PhylomeDB" id="A7RNN7"/>
<dbReference type="HOGENOM" id="CLU_313591_0_0_1"/>
<accession>A7RNN7</accession>
<evidence type="ECO:0000313" key="4">
    <source>
        <dbReference type="Proteomes" id="UP000001593"/>
    </source>
</evidence>
<reference evidence="3 4" key="1">
    <citation type="journal article" date="2007" name="Science">
        <title>Sea anemone genome reveals ancestral eumetazoan gene repertoire and genomic organization.</title>
        <authorList>
            <person name="Putnam N.H."/>
            <person name="Srivastava M."/>
            <person name="Hellsten U."/>
            <person name="Dirks B."/>
            <person name="Chapman J."/>
            <person name="Salamov A."/>
            <person name="Terry A."/>
            <person name="Shapiro H."/>
            <person name="Lindquist E."/>
            <person name="Kapitonov V.V."/>
            <person name="Jurka J."/>
            <person name="Genikhovich G."/>
            <person name="Grigoriev I.V."/>
            <person name="Lucas S.M."/>
            <person name="Steele R.E."/>
            <person name="Finnerty J.R."/>
            <person name="Technau U."/>
            <person name="Martindale M.Q."/>
            <person name="Rokhsar D.S."/>
        </authorList>
    </citation>
    <scope>NUCLEOTIDE SEQUENCE [LARGE SCALE GENOMIC DNA]</scope>
    <source>
        <strain evidence="4">CH2 X CH6</strain>
    </source>
</reference>
<dbReference type="CDD" id="cd02961">
    <property type="entry name" value="PDI_a_family"/>
    <property type="match status" value="1"/>
</dbReference>
<feature type="chain" id="PRO_5002713675" description="Thioredoxin domain-containing protein" evidence="1">
    <location>
        <begin position="23"/>
        <end position="934"/>
    </location>
</feature>
<keyword evidence="1" id="KW-0732">Signal</keyword>